<name>A0ACC3DMU1_9PEZI</name>
<sequence>MVSALNELPRINELHKTDSGHMILPDPHWRLADLIKFYEAFQFLGIKKHWRSDAIRKELSKALRTKSLLAERAIDILRVFAPIAAVVNRVLNRNKFLLPLSLAGRYK</sequence>
<proteinExistence type="predicted"/>
<accession>A0ACC3DMU1</accession>
<reference evidence="1" key="1">
    <citation type="submission" date="2024-09" db="EMBL/GenBank/DDBJ databases">
        <title>Black Yeasts Isolated from many extreme environments.</title>
        <authorList>
            <person name="Coleine C."/>
            <person name="Stajich J.E."/>
            <person name="Selbmann L."/>
        </authorList>
    </citation>
    <scope>NUCLEOTIDE SEQUENCE</scope>
    <source>
        <strain evidence="1">CCFEE 5737</strain>
    </source>
</reference>
<gene>
    <name evidence="1" type="ORF">LTS18_008993</name>
</gene>
<evidence type="ECO:0000313" key="2">
    <source>
        <dbReference type="Proteomes" id="UP001186974"/>
    </source>
</evidence>
<comment type="caution">
    <text evidence="1">The sequence shown here is derived from an EMBL/GenBank/DDBJ whole genome shotgun (WGS) entry which is preliminary data.</text>
</comment>
<protein>
    <submittedName>
        <fullName evidence="1">Uncharacterized protein</fullName>
    </submittedName>
</protein>
<dbReference type="Proteomes" id="UP001186974">
    <property type="component" value="Unassembled WGS sequence"/>
</dbReference>
<dbReference type="EMBL" id="JAWDJW010002400">
    <property type="protein sequence ID" value="KAK3077892.1"/>
    <property type="molecule type" value="Genomic_DNA"/>
</dbReference>
<keyword evidence="2" id="KW-1185">Reference proteome</keyword>
<organism evidence="1 2">
    <name type="scientific">Coniosporium uncinatum</name>
    <dbReference type="NCBI Taxonomy" id="93489"/>
    <lineage>
        <taxon>Eukaryota</taxon>
        <taxon>Fungi</taxon>
        <taxon>Dikarya</taxon>
        <taxon>Ascomycota</taxon>
        <taxon>Pezizomycotina</taxon>
        <taxon>Dothideomycetes</taxon>
        <taxon>Dothideomycetes incertae sedis</taxon>
        <taxon>Coniosporium</taxon>
    </lineage>
</organism>
<evidence type="ECO:0000313" key="1">
    <source>
        <dbReference type="EMBL" id="KAK3077892.1"/>
    </source>
</evidence>